<evidence type="ECO:0000259" key="1">
    <source>
        <dbReference type="SMART" id="SM00953"/>
    </source>
</evidence>
<proteinExistence type="predicted"/>
<sequence length="229" mass="25687">MVTLAEVPVHWQHSYRIIRSIYPPIDLFEDIADPADWEALASAESKTNPRIWEHIGRLQLVPPNRRVGGNGASYLMAPFVHVSTDRPGRFTDGTYGVYSAASSEEAAIREVAHHHALTMASSAEEPGWTSQFRALTTPLNVDLHDARPHPQFHDPDDYLPSQALAQTLRANGSNGILYNSVRCPSSECAAIFWPDLMTVPVQADHYDYHWDGTRVDKVRNCRTKQIFAL</sequence>
<dbReference type="Proteomes" id="UP001596024">
    <property type="component" value="Unassembled WGS sequence"/>
</dbReference>
<accession>A0ABV9NH59</accession>
<reference evidence="3" key="1">
    <citation type="journal article" date="2019" name="Int. J. Syst. Evol. Microbiol.">
        <title>The Global Catalogue of Microorganisms (GCM) 10K type strain sequencing project: providing services to taxonomists for standard genome sequencing and annotation.</title>
        <authorList>
            <consortium name="The Broad Institute Genomics Platform"/>
            <consortium name="The Broad Institute Genome Sequencing Center for Infectious Disease"/>
            <person name="Wu L."/>
            <person name="Ma J."/>
        </authorList>
    </citation>
    <scope>NUCLEOTIDE SEQUENCE [LARGE SCALE GENOMIC DNA]</scope>
    <source>
        <strain evidence="3">CCUG 62981</strain>
    </source>
</reference>
<gene>
    <name evidence="2" type="ORF">ACFPB0_13885</name>
</gene>
<dbReference type="Pfam" id="PF08808">
    <property type="entry name" value="RES"/>
    <property type="match status" value="1"/>
</dbReference>
<dbReference type="RefSeq" id="WP_371395160.1">
    <property type="nucleotide sequence ID" value="NZ_CP163422.1"/>
</dbReference>
<feature type="domain" description="RES" evidence="1">
    <location>
        <begin position="78"/>
        <end position="203"/>
    </location>
</feature>
<protein>
    <submittedName>
        <fullName evidence="2">RES family NAD+ phosphorylase</fullName>
    </submittedName>
</protein>
<evidence type="ECO:0000313" key="2">
    <source>
        <dbReference type="EMBL" id="MFC4726383.1"/>
    </source>
</evidence>
<dbReference type="EMBL" id="JBHSGQ010000010">
    <property type="protein sequence ID" value="MFC4726383.1"/>
    <property type="molecule type" value="Genomic_DNA"/>
</dbReference>
<comment type="caution">
    <text evidence="2">The sequence shown here is derived from an EMBL/GenBank/DDBJ whole genome shotgun (WGS) entry which is preliminary data.</text>
</comment>
<name>A0ABV9NH59_9PROT</name>
<dbReference type="InterPro" id="IPR014914">
    <property type="entry name" value="RES_dom"/>
</dbReference>
<dbReference type="SMART" id="SM00953">
    <property type="entry name" value="RES"/>
    <property type="match status" value="1"/>
</dbReference>
<keyword evidence="3" id="KW-1185">Reference proteome</keyword>
<organism evidence="2 3">
    <name type="scientific">Glycocaulis abyssi</name>
    <dbReference type="NCBI Taxonomy" id="1433403"/>
    <lineage>
        <taxon>Bacteria</taxon>
        <taxon>Pseudomonadati</taxon>
        <taxon>Pseudomonadota</taxon>
        <taxon>Alphaproteobacteria</taxon>
        <taxon>Maricaulales</taxon>
        <taxon>Maricaulaceae</taxon>
        <taxon>Glycocaulis</taxon>
    </lineage>
</organism>
<evidence type="ECO:0000313" key="3">
    <source>
        <dbReference type="Proteomes" id="UP001596024"/>
    </source>
</evidence>